<dbReference type="OrthoDB" id="1938212at2759"/>
<evidence type="ECO:0000313" key="4">
    <source>
        <dbReference type="EMBL" id="KAH7425262.1"/>
    </source>
</evidence>
<evidence type="ECO:0000256" key="1">
    <source>
        <dbReference type="ARBA" id="ARBA00005416"/>
    </source>
</evidence>
<name>A0A8T2TR54_CERRI</name>
<keyword evidence="2" id="KW-0217">Developmental protein</keyword>
<evidence type="ECO:0000256" key="2">
    <source>
        <dbReference type="ARBA" id="ARBA00022473"/>
    </source>
</evidence>
<reference evidence="4" key="1">
    <citation type="submission" date="2021-08" db="EMBL/GenBank/DDBJ databases">
        <title>WGS assembly of Ceratopteris richardii.</title>
        <authorList>
            <person name="Marchant D.B."/>
            <person name="Chen G."/>
            <person name="Jenkins J."/>
            <person name="Shu S."/>
            <person name="Leebens-Mack J."/>
            <person name="Grimwood J."/>
            <person name="Schmutz J."/>
            <person name="Soltis P."/>
            <person name="Soltis D."/>
            <person name="Chen Z.-H."/>
        </authorList>
    </citation>
    <scope>NUCLEOTIDE SEQUENCE</scope>
    <source>
        <strain evidence="4">Whitten #5841</strain>
        <tissue evidence="4">Leaf</tissue>
    </source>
</reference>
<evidence type="ECO:0000313" key="5">
    <source>
        <dbReference type="Proteomes" id="UP000825935"/>
    </source>
</evidence>
<dbReference type="GO" id="GO:0030154">
    <property type="term" value="P:cell differentiation"/>
    <property type="evidence" value="ECO:0007669"/>
    <property type="project" value="UniProtKB-KW"/>
</dbReference>
<dbReference type="InterPro" id="IPR039618">
    <property type="entry name" value="CLE9-13"/>
</dbReference>
<dbReference type="PANTHER" id="PTHR34359:SF5">
    <property type="entry name" value="CLAVATA3_ESR (CLE)-RELATED PROTEIN 9"/>
    <property type="match status" value="1"/>
</dbReference>
<protein>
    <submittedName>
        <fullName evidence="4">Uncharacterized protein</fullName>
    </submittedName>
</protein>
<accession>A0A8T2TR54</accession>
<keyword evidence="5" id="KW-1185">Reference proteome</keyword>
<evidence type="ECO:0000256" key="3">
    <source>
        <dbReference type="ARBA" id="ARBA00022782"/>
    </source>
</evidence>
<dbReference type="Proteomes" id="UP000825935">
    <property type="component" value="Chromosome 11"/>
</dbReference>
<dbReference type="EMBL" id="CM035416">
    <property type="protein sequence ID" value="KAH7425262.1"/>
    <property type="molecule type" value="Genomic_DNA"/>
</dbReference>
<dbReference type="PANTHER" id="PTHR34359">
    <property type="entry name" value="CLAVATA3/ESR (CLE)-RELATED PROTEIN 10"/>
    <property type="match status" value="1"/>
</dbReference>
<comment type="caution">
    <text evidence="4">The sequence shown here is derived from an EMBL/GenBank/DDBJ whole genome shotgun (WGS) entry which is preliminary data.</text>
</comment>
<gene>
    <name evidence="4" type="ORF">KP509_11G047100</name>
</gene>
<keyword evidence="3" id="KW-0221">Differentiation</keyword>
<organism evidence="4 5">
    <name type="scientific">Ceratopteris richardii</name>
    <name type="common">Triangle waterfern</name>
    <dbReference type="NCBI Taxonomy" id="49495"/>
    <lineage>
        <taxon>Eukaryota</taxon>
        <taxon>Viridiplantae</taxon>
        <taxon>Streptophyta</taxon>
        <taxon>Embryophyta</taxon>
        <taxon>Tracheophyta</taxon>
        <taxon>Polypodiopsida</taxon>
        <taxon>Polypodiidae</taxon>
        <taxon>Polypodiales</taxon>
        <taxon>Pteridineae</taxon>
        <taxon>Pteridaceae</taxon>
        <taxon>Parkerioideae</taxon>
        <taxon>Ceratopteris</taxon>
    </lineage>
</organism>
<dbReference type="AlphaFoldDB" id="A0A8T2TR54"/>
<sequence>MSRCITTSANNRLLSTAAMDRDDGELKASSMFYGPRRLLQRNEAAVIASKRNAESNDNTRNSVLEGVRERSFEHLTVSNSSWRRDEEKQASVPCLSSLSCNANRTSIDPRYGVDKRLVPTGPNPLHN</sequence>
<proteinExistence type="inferred from homology"/>
<comment type="similarity">
    <text evidence="1">Belongs to the CLV3/ESR signal peptide family.</text>
</comment>